<name>A0A4Y2SAT5_ARAVE</name>
<sequence>MGPPRSGLFAPWILNRIPSAAGPQHWSRHGSNIPGRRTFRNFSSGVSHRSPKGGYSALTVGHINVTVSTYYQKRKQPPHKFQVSGPNGLGDSVMMSLW</sequence>
<proteinExistence type="predicted"/>
<evidence type="ECO:0000256" key="1">
    <source>
        <dbReference type="SAM" id="MobiDB-lite"/>
    </source>
</evidence>
<accession>A0A4Y2SAT5</accession>
<comment type="caution">
    <text evidence="2">The sequence shown here is derived from an EMBL/GenBank/DDBJ whole genome shotgun (WGS) entry which is preliminary data.</text>
</comment>
<evidence type="ECO:0000313" key="2">
    <source>
        <dbReference type="EMBL" id="GBN85021.1"/>
    </source>
</evidence>
<reference evidence="2 3" key="1">
    <citation type="journal article" date="2019" name="Sci. Rep.">
        <title>Orb-weaving spider Araneus ventricosus genome elucidates the spidroin gene catalogue.</title>
        <authorList>
            <person name="Kono N."/>
            <person name="Nakamura H."/>
            <person name="Ohtoshi R."/>
            <person name="Moran D.A.P."/>
            <person name="Shinohara A."/>
            <person name="Yoshida Y."/>
            <person name="Fujiwara M."/>
            <person name="Mori M."/>
            <person name="Tomita M."/>
            <person name="Arakawa K."/>
        </authorList>
    </citation>
    <scope>NUCLEOTIDE SEQUENCE [LARGE SCALE GENOMIC DNA]</scope>
</reference>
<organism evidence="2 3">
    <name type="scientific">Araneus ventricosus</name>
    <name type="common">Orbweaver spider</name>
    <name type="synonym">Epeira ventricosa</name>
    <dbReference type="NCBI Taxonomy" id="182803"/>
    <lineage>
        <taxon>Eukaryota</taxon>
        <taxon>Metazoa</taxon>
        <taxon>Ecdysozoa</taxon>
        <taxon>Arthropoda</taxon>
        <taxon>Chelicerata</taxon>
        <taxon>Arachnida</taxon>
        <taxon>Araneae</taxon>
        <taxon>Araneomorphae</taxon>
        <taxon>Entelegynae</taxon>
        <taxon>Araneoidea</taxon>
        <taxon>Araneidae</taxon>
        <taxon>Araneus</taxon>
    </lineage>
</organism>
<dbReference type="EMBL" id="BGPR01020580">
    <property type="protein sequence ID" value="GBN85021.1"/>
    <property type="molecule type" value="Genomic_DNA"/>
</dbReference>
<feature type="region of interest" description="Disordered" evidence="1">
    <location>
        <begin position="74"/>
        <end position="98"/>
    </location>
</feature>
<evidence type="ECO:0000313" key="3">
    <source>
        <dbReference type="Proteomes" id="UP000499080"/>
    </source>
</evidence>
<protein>
    <submittedName>
        <fullName evidence="2">Uncharacterized protein</fullName>
    </submittedName>
</protein>
<dbReference type="Proteomes" id="UP000499080">
    <property type="component" value="Unassembled WGS sequence"/>
</dbReference>
<keyword evidence="3" id="KW-1185">Reference proteome</keyword>
<gene>
    <name evidence="2" type="ORF">AVEN_99783_1</name>
</gene>
<dbReference type="AlphaFoldDB" id="A0A4Y2SAT5"/>